<organism evidence="2">
    <name type="scientific">Marseillevirus LCMAC101</name>
    <dbReference type="NCBI Taxonomy" id="2506602"/>
    <lineage>
        <taxon>Viruses</taxon>
        <taxon>Varidnaviria</taxon>
        <taxon>Bamfordvirae</taxon>
        <taxon>Nucleocytoviricota</taxon>
        <taxon>Megaviricetes</taxon>
        <taxon>Pimascovirales</taxon>
        <taxon>Pimascovirales incertae sedis</taxon>
        <taxon>Marseilleviridae</taxon>
    </lineage>
</organism>
<reference evidence="2" key="1">
    <citation type="journal article" date="2019" name="MBio">
        <title>Virus Genomes from Deep Sea Sediments Expand the Ocean Megavirome and Support Independent Origins of Viral Gigantism.</title>
        <authorList>
            <person name="Backstrom D."/>
            <person name="Yutin N."/>
            <person name="Jorgensen S.L."/>
            <person name="Dharamshi J."/>
            <person name="Homa F."/>
            <person name="Zaremba-Niedwiedzka K."/>
            <person name="Spang A."/>
            <person name="Wolf Y.I."/>
            <person name="Koonin E.V."/>
            <person name="Ettema T.J."/>
        </authorList>
    </citation>
    <scope>NUCLEOTIDE SEQUENCE</scope>
</reference>
<keyword evidence="1" id="KW-1133">Transmembrane helix</keyword>
<dbReference type="EMBL" id="MK500327">
    <property type="protein sequence ID" value="QBK85706.1"/>
    <property type="molecule type" value="Genomic_DNA"/>
</dbReference>
<evidence type="ECO:0000256" key="1">
    <source>
        <dbReference type="SAM" id="Phobius"/>
    </source>
</evidence>
<proteinExistence type="predicted"/>
<keyword evidence="1" id="KW-0812">Transmembrane</keyword>
<feature type="transmembrane region" description="Helical" evidence="1">
    <location>
        <begin position="192"/>
        <end position="211"/>
    </location>
</feature>
<evidence type="ECO:0008006" key="3">
    <source>
        <dbReference type="Google" id="ProtNLM"/>
    </source>
</evidence>
<name>A0A481YT86_9VIRU</name>
<keyword evidence="1" id="KW-0472">Membrane</keyword>
<feature type="transmembrane region" description="Helical" evidence="1">
    <location>
        <begin position="232"/>
        <end position="253"/>
    </location>
</feature>
<protein>
    <recommendedName>
        <fullName evidence="3">Transmembrane protein</fullName>
    </recommendedName>
</protein>
<evidence type="ECO:0000313" key="2">
    <source>
        <dbReference type="EMBL" id="QBK85706.1"/>
    </source>
</evidence>
<gene>
    <name evidence="2" type="ORF">LCMAC101_03010</name>
</gene>
<sequence>MADYQNLNTYAGSLYGEPRYQGIGYDWEVPENLVIGSPGGVSDVYHGWTKGFYGRGNTSSDVYAGQRDRYISGVYGSLYDTGQSASDAMGYYPAPPDYQYWQNEVPGSYSYSKSAASLWAPAMTAYAGPSGNTQKKAHIEGYEHEDSDDEFDLIEEADDLGNELQTANDDIEEKVETTIKSSFKTDSTTPPWVVFLFLILLFIAFDFWAEAGHRFISQRFHEGEIPSWERSVLYAVGVTAIFVFVIWLVGVPLTTFETI</sequence>
<accession>A0A481YT86</accession>